<evidence type="ECO:0000313" key="4">
    <source>
        <dbReference type="EMBL" id="RRA89866.1"/>
    </source>
</evidence>
<dbReference type="Gene3D" id="3.30.565.10">
    <property type="entry name" value="Histidine kinase-like ATPase, C-terminal domain"/>
    <property type="match status" value="1"/>
</dbReference>
<feature type="chain" id="PRO_5018076659" description="Signal transduction histidine kinase internal region domain-containing protein" evidence="2">
    <location>
        <begin position="19"/>
        <end position="990"/>
    </location>
</feature>
<dbReference type="Proteomes" id="UP000268372">
    <property type="component" value="Unassembled WGS sequence"/>
</dbReference>
<keyword evidence="1" id="KW-0472">Membrane</keyword>
<protein>
    <recommendedName>
        <fullName evidence="3">Signal transduction histidine kinase internal region domain-containing protein</fullName>
    </recommendedName>
</protein>
<dbReference type="GO" id="GO:0000155">
    <property type="term" value="F:phosphorelay sensor kinase activity"/>
    <property type="evidence" value="ECO:0007669"/>
    <property type="project" value="InterPro"/>
</dbReference>
<feature type="signal peptide" evidence="2">
    <location>
        <begin position="1"/>
        <end position="18"/>
    </location>
</feature>
<reference evidence="4 5" key="1">
    <citation type="submission" date="2018-11" db="EMBL/GenBank/DDBJ databases">
        <title>Flavobacterium sp. nov., YIM 102796 draft genome.</title>
        <authorList>
            <person name="Li G."/>
            <person name="Jiang Y."/>
        </authorList>
    </citation>
    <scope>NUCLEOTIDE SEQUENCE [LARGE SCALE GENOMIC DNA]</scope>
    <source>
        <strain evidence="4 5">YIM 102796</strain>
    </source>
</reference>
<feature type="domain" description="Signal transduction histidine kinase internal region" evidence="3">
    <location>
        <begin position="800"/>
        <end position="878"/>
    </location>
</feature>
<accession>A0A3P1ALN3</accession>
<dbReference type="PANTHER" id="PTHR34220:SF7">
    <property type="entry name" value="SENSOR HISTIDINE KINASE YPDA"/>
    <property type="match status" value="1"/>
</dbReference>
<dbReference type="PANTHER" id="PTHR34220">
    <property type="entry name" value="SENSOR HISTIDINE KINASE YPDA"/>
    <property type="match status" value="1"/>
</dbReference>
<evidence type="ECO:0000313" key="5">
    <source>
        <dbReference type="Proteomes" id="UP000268372"/>
    </source>
</evidence>
<dbReference type="AlphaFoldDB" id="A0A3P1ALN3"/>
<comment type="caution">
    <text evidence="4">The sequence shown here is derived from an EMBL/GenBank/DDBJ whole genome shotgun (WGS) entry which is preliminary data.</text>
</comment>
<dbReference type="EMBL" id="RQTJ01000048">
    <property type="protein sequence ID" value="RRA89866.1"/>
    <property type="molecule type" value="Genomic_DNA"/>
</dbReference>
<dbReference type="RefSeq" id="WP_124900478.1">
    <property type="nucleotide sequence ID" value="NZ_RQTJ01000048.1"/>
</dbReference>
<keyword evidence="1" id="KW-1133">Transmembrane helix</keyword>
<dbReference type="GO" id="GO:0016020">
    <property type="term" value="C:membrane"/>
    <property type="evidence" value="ECO:0007669"/>
    <property type="project" value="InterPro"/>
</dbReference>
<dbReference type="InterPro" id="IPR010559">
    <property type="entry name" value="Sig_transdc_His_kin_internal"/>
</dbReference>
<dbReference type="InterPro" id="IPR050640">
    <property type="entry name" value="Bact_2-comp_sensor_kinase"/>
</dbReference>
<dbReference type="SUPFAM" id="SSF50998">
    <property type="entry name" value="Quinoprotein alcohol dehydrogenase-like"/>
    <property type="match status" value="1"/>
</dbReference>
<dbReference type="InterPro" id="IPR015943">
    <property type="entry name" value="WD40/YVTN_repeat-like_dom_sf"/>
</dbReference>
<keyword evidence="2" id="KW-0732">Signal</keyword>
<evidence type="ECO:0000259" key="3">
    <source>
        <dbReference type="Pfam" id="PF06580"/>
    </source>
</evidence>
<proteinExistence type="predicted"/>
<dbReference type="InterPro" id="IPR011047">
    <property type="entry name" value="Quinoprotein_ADH-like_sf"/>
</dbReference>
<dbReference type="Gene3D" id="2.130.10.10">
    <property type="entry name" value="YVTN repeat-like/Quinoprotein amine dehydrogenase"/>
    <property type="match status" value="3"/>
</dbReference>
<organism evidence="4 5">
    <name type="scientific">Paenimyroides viscosum</name>
    <dbReference type="NCBI Taxonomy" id="2488729"/>
    <lineage>
        <taxon>Bacteria</taxon>
        <taxon>Pseudomonadati</taxon>
        <taxon>Bacteroidota</taxon>
        <taxon>Flavobacteriia</taxon>
        <taxon>Flavobacteriales</taxon>
        <taxon>Flavobacteriaceae</taxon>
        <taxon>Paenimyroides</taxon>
    </lineage>
</organism>
<name>A0A3P1ALN3_9FLAO</name>
<gene>
    <name evidence="4" type="ORF">EG242_13965</name>
</gene>
<feature type="transmembrane region" description="Helical" evidence="1">
    <location>
        <begin position="741"/>
        <end position="761"/>
    </location>
</feature>
<dbReference type="Gene3D" id="2.60.40.10">
    <property type="entry name" value="Immunoglobulins"/>
    <property type="match status" value="1"/>
</dbReference>
<keyword evidence="5" id="KW-1185">Reference proteome</keyword>
<dbReference type="InterPro" id="IPR036890">
    <property type="entry name" value="HATPase_C_sf"/>
</dbReference>
<dbReference type="SUPFAM" id="SSF55874">
    <property type="entry name" value="ATPase domain of HSP90 chaperone/DNA topoisomerase II/histidine kinase"/>
    <property type="match status" value="1"/>
</dbReference>
<evidence type="ECO:0000256" key="2">
    <source>
        <dbReference type="SAM" id="SignalP"/>
    </source>
</evidence>
<dbReference type="InterPro" id="IPR013783">
    <property type="entry name" value="Ig-like_fold"/>
</dbReference>
<sequence>MRILITFCIFLCAQFIQAQFVDTKIHTANNGLISNNIQAGFVDADGNLWLGSRAGLVIRNGRSYKNVPEAVKYKFNNVFDICQDTKKGMWVAGFGQGILYFNKKTSRLINEKNGLINDRVRSLFYHNNKIYAGTLNGVSIISTKDFSIKNPEFEHHPDYFLNVTSFFTIHNKVYATTVNNGIFEVTPQKLVQVSNLKKTFSSFVFNNRLFIGTQDNLFELDVHSFKITSTFNVNSAHKFLSVNNQMYLVSSGIVENKGGVFKFEDNYFIDKTTEFNIPFTDFKSIAFDKKNQLLYLGSQNNGLAEINLNAPVYHQKKLKEVAAIAVDNQKEYVFHNSGFSIYQNNIEIKHLSKSAFKNFQQQNPSKYSKQAIIQNHFYPIDYSTPADKIIFYSSQIHKNNLWVNTNIGFFKLTLNGEISNYYPVHVYYFTFFNNDLIAAVPYAGVRIFKDLNQFKYDYFHDWKNPEIPAEIVSIAQTKNAVYFASALSGLYEFKNGKFSSFLLDKSFTEPKIKRICIKKDEKLVVVTDYNDVFVLDVSQHKVKIEKHIPYNKIKGSTTNFVHEINGILYVATNLGLNVFKGNTYFFIDKAQGFTNYNSLSAADNKEQLFVGTKEGFFILNNDYFLKNRSFDNTLSVTDVFVNNNRISDENYSNNQIELSYNENNIRLNFQVQNAKYPDKLQFKFRFKPSEPWQELTTENQLSLNYLNHGFYNVELQIYNEDTGTVANKTLIKINIKPPFYYSWWFLTGCILLISGFTYAAYRIRINYLKQKQTQKLAVIELQNQQEKKELLFDKQLADVKLQALKSQMNSHFLFNVLSSIQYFIICKDVDNALYYLERFSALVRTTLEYSDKKDITIYDEIAYLKQYVEIENLRAEHSIVFTENISEDIDSTQVRIAPLLLQPFVENAIVHAFPPSVLKPEIELKIEKEDQSIKITITDNGIGYQQKTGTIHQSKGISIVQTRLDLTQKKLQKPIEINSSNKGTQVIIYL</sequence>
<dbReference type="Pfam" id="PF06580">
    <property type="entry name" value="His_kinase"/>
    <property type="match status" value="1"/>
</dbReference>
<keyword evidence="1" id="KW-0812">Transmembrane</keyword>
<dbReference type="OrthoDB" id="9809670at2"/>
<evidence type="ECO:0000256" key="1">
    <source>
        <dbReference type="SAM" id="Phobius"/>
    </source>
</evidence>